<dbReference type="EMBL" id="ATNL01000006">
    <property type="protein sequence ID" value="KON75491.1"/>
    <property type="molecule type" value="Genomic_DNA"/>
</dbReference>
<evidence type="ECO:0000313" key="2">
    <source>
        <dbReference type="Proteomes" id="UP000037387"/>
    </source>
</evidence>
<dbReference type="Proteomes" id="UP000037387">
    <property type="component" value="Unassembled WGS sequence"/>
</dbReference>
<name>A0A0M0FE96_CELCE</name>
<dbReference type="AlphaFoldDB" id="A0A0M0FE96"/>
<protein>
    <submittedName>
        <fullName evidence="1">Uncharacterized protein</fullName>
    </submittedName>
</protein>
<keyword evidence="2" id="KW-1185">Reference proteome</keyword>
<organism evidence="1 2">
    <name type="scientific">Cellulosimicrobium cellulans F16</name>
    <dbReference type="NCBI Taxonomy" id="1350482"/>
    <lineage>
        <taxon>Bacteria</taxon>
        <taxon>Bacillati</taxon>
        <taxon>Actinomycetota</taxon>
        <taxon>Actinomycetes</taxon>
        <taxon>Micrococcales</taxon>
        <taxon>Promicromonosporaceae</taxon>
        <taxon>Cellulosimicrobium</taxon>
    </lineage>
</organism>
<accession>A0A0M0FE96</accession>
<comment type="caution">
    <text evidence="1">The sequence shown here is derived from an EMBL/GenBank/DDBJ whole genome shotgun (WGS) entry which is preliminary data.</text>
</comment>
<gene>
    <name evidence="1" type="ORF">M768_06040</name>
</gene>
<reference evidence="1 2" key="1">
    <citation type="journal article" date="2015" name="Sci. Rep.">
        <title>Functional and structural properties of a novel cellulosome-like multienzyme complex: efficient glycoside hydrolysis of water-insoluble 7-xylosyl-10-deacetylpaclitaxel.</title>
        <authorList>
            <person name="Dou T.Y."/>
            <person name="Luan H.W."/>
            <person name="Ge G.B."/>
            <person name="Dong M.M."/>
            <person name="Zou H.F."/>
            <person name="He Y.Q."/>
            <person name="Cui P."/>
            <person name="Wang J.Y."/>
            <person name="Hao D.C."/>
            <person name="Yang S.L."/>
            <person name="Yang L."/>
        </authorList>
    </citation>
    <scope>NUCLEOTIDE SEQUENCE [LARGE SCALE GENOMIC DNA]</scope>
    <source>
        <strain evidence="1 2">F16</strain>
    </source>
</reference>
<sequence>MPPPLAVVTVTAVERADSPALLVAVTWKE</sequence>
<evidence type="ECO:0000313" key="1">
    <source>
        <dbReference type="EMBL" id="KON75491.1"/>
    </source>
</evidence>
<proteinExistence type="predicted"/>